<feature type="compositionally biased region" description="Basic and acidic residues" evidence="1">
    <location>
        <begin position="327"/>
        <end position="340"/>
    </location>
</feature>
<evidence type="ECO:0008006" key="4">
    <source>
        <dbReference type="Google" id="ProtNLM"/>
    </source>
</evidence>
<evidence type="ECO:0000256" key="1">
    <source>
        <dbReference type="SAM" id="MobiDB-lite"/>
    </source>
</evidence>
<sequence>MGINIFSAFSKKQPTPQDTTYLALTLTPNKTIAAIWVLRGEDVQVLGIANKSFENVEALVHESAVAIDTAGKLAKSDVSQTVFGLSSSYFEGKNLSSESSAILKSLAEELDLSAQAYVSLASSISHYLKIRESVTPQVILIGSFAEFTEVHLVRNNQVTVTKTSRSEATIEKITQLVSQIKTEEGQDLPSRIIVYGAVEDSHFGKEITKKEEWKDIFVSAPKIDFLEDDQIAEAIAYSQAADVLGHDPILTGAEQKTDALKTENDAPDETQIEKPAQHKETAIANDMGFIEGEDILETDSKAPKEEIKGTKDELKNVEAVERYAVEGEQEKQQEKMEPEKPATTATKKGQSLIEKITTLAWLPNVFSFTKGSKSKKTLMVILACILIFLVGGTYIASRTLASVQIIIKANTQVQQGDFKVTAQRGGIFDASQNLIPGEEISASVDGNQKAVTTGTKNTGDKAKGQVKVFNWTTSPKTFSQGTVLISSNGVKFTLDSDIDVASRSASLPGEKQTDVTAQDFGTDGNISAASDLTFQQYDQLLYSAKNDNAFTGGDQKQITVVSQDDMDKLIKSLLDSLTQKAKANLKDSAPGRQLADDAMAITVTKKQFDKKLDDEASLLNLNMTVEAKATVYREEDLKNIIAQTVNQGSTNSLEARPQNIQITKMTSQTKGDKLILSGEYNADLVPKIADDDLKSKIAGKTTKGAASVIKQIPQVTNVQFEFSPKLFIFFTIPANKDKITFKIESAK</sequence>
<comment type="caution">
    <text evidence="2">The sequence shown here is derived from an EMBL/GenBank/DDBJ whole genome shotgun (WGS) entry which is preliminary data.</text>
</comment>
<reference evidence="2 3" key="1">
    <citation type="journal article" date="2015" name="Nature">
        <title>rRNA introns, odd ribosomes, and small enigmatic genomes across a large radiation of phyla.</title>
        <authorList>
            <person name="Brown C.T."/>
            <person name="Hug L.A."/>
            <person name="Thomas B.C."/>
            <person name="Sharon I."/>
            <person name="Castelle C.J."/>
            <person name="Singh A."/>
            <person name="Wilkins M.J."/>
            <person name="Williams K.H."/>
            <person name="Banfield J.F."/>
        </authorList>
    </citation>
    <scope>NUCLEOTIDE SEQUENCE [LARGE SCALE GENOMIC DNA]</scope>
</reference>
<evidence type="ECO:0000313" key="2">
    <source>
        <dbReference type="EMBL" id="KKR50471.1"/>
    </source>
</evidence>
<protein>
    <recommendedName>
        <fullName evidence="4">Baseplate protein J-like domain-containing protein</fullName>
    </recommendedName>
</protein>
<dbReference type="Proteomes" id="UP000034531">
    <property type="component" value="Unassembled WGS sequence"/>
</dbReference>
<evidence type="ECO:0000313" key="3">
    <source>
        <dbReference type="Proteomes" id="UP000034531"/>
    </source>
</evidence>
<gene>
    <name evidence="2" type="ORF">UT84_C0011G0017</name>
</gene>
<proteinExistence type="predicted"/>
<feature type="region of interest" description="Disordered" evidence="1">
    <location>
        <begin position="327"/>
        <end position="348"/>
    </location>
</feature>
<organism evidence="2 3">
    <name type="scientific">Candidatus Curtissbacteria bacterium GW2011_GWA1_40_16</name>
    <dbReference type="NCBI Taxonomy" id="1618405"/>
    <lineage>
        <taxon>Bacteria</taxon>
        <taxon>Candidatus Curtissiibacteriota</taxon>
    </lineage>
</organism>
<accession>A0A0G0RKQ6</accession>
<dbReference type="AlphaFoldDB" id="A0A0G0RKQ6"/>
<name>A0A0G0RKQ6_9BACT</name>
<dbReference type="EMBL" id="LBYI01000011">
    <property type="protein sequence ID" value="KKR50471.1"/>
    <property type="molecule type" value="Genomic_DNA"/>
</dbReference>